<dbReference type="InterPro" id="IPR050079">
    <property type="entry name" value="DEAD_box_RNA_helicase"/>
</dbReference>
<evidence type="ECO:0000256" key="3">
    <source>
        <dbReference type="ARBA" id="ARBA00022801"/>
    </source>
</evidence>
<dbReference type="PANTHER" id="PTHR47959">
    <property type="entry name" value="ATP-DEPENDENT RNA HELICASE RHLE-RELATED"/>
    <property type="match status" value="1"/>
</dbReference>
<evidence type="ECO:0000256" key="2">
    <source>
        <dbReference type="ARBA" id="ARBA00022741"/>
    </source>
</evidence>
<sequence length="667" mass="69846">MTTFADLGLDPRLLRALDKKEFEAPTPVQAACIPAALEGKDIVARARTGSGKTLAYLLPALHKVLAVPRDCQRAGWQALVLVPTRELCEQVRVEAEAVAACCGADLRVSALAADTPAAQRDALLHAGQLVVATPGQVAEALREGRLRGAALAADGRLRRPGLGTLVLDEADLMLAMPGYADDLRALAPLVPRACQCMLMSATTNADVERLQQLILHNPVQLDLLAPAGRGAPDGAVNGAGPGPGSAAEITHFSIRCDPKDKLLHVMALLRLGLVRKKVLLFVNGMDAGVRLRLFLEAFGVRAAVLSAELPLNSRHHILQEFNKGIFDHLIATDDPARRAAAADEARSGSGGTDNPTNKIADDAAAASGGRAASKKRARAAEAARKDRKRARGAGADASAGDAAEFGVVRGIDFKGVRTVVNVDAPESVPAYVHRVGRTGRAGQAGTAVTLLGPADVALEAELQRQLRGPAQEGVGQVSDPSQGLASAPADALGLAPFGRLTHSAVEALRYRAEDIARSLTRSAVKEARARELRTELLNSARLAAHFEEHPGDLALLRHDRPLAKAAAPAHLRHLPAYLRAAAAAPGGAASSLGNAGRGALPAKKRRKLERGLDPLKGGFVRAPKRGDSEPLTAAEAAAEEAGRKAARKAAKKAGPDALLKRNVRKKR</sequence>
<dbReference type="InterPro" id="IPR027417">
    <property type="entry name" value="P-loop_NTPase"/>
</dbReference>
<evidence type="ECO:0000313" key="15">
    <source>
        <dbReference type="Proteomes" id="UP001445335"/>
    </source>
</evidence>
<dbReference type="InterPro" id="IPR001650">
    <property type="entry name" value="Helicase_C-like"/>
</dbReference>
<dbReference type="GO" id="GO:0005829">
    <property type="term" value="C:cytosol"/>
    <property type="evidence" value="ECO:0007669"/>
    <property type="project" value="TreeGrafter"/>
</dbReference>
<dbReference type="Pfam" id="PF00270">
    <property type="entry name" value="DEAD"/>
    <property type="match status" value="1"/>
</dbReference>
<evidence type="ECO:0000256" key="1">
    <source>
        <dbReference type="ARBA" id="ARBA00012552"/>
    </source>
</evidence>
<feature type="domain" description="Helicase ATP-binding" evidence="11">
    <location>
        <begin position="33"/>
        <end position="221"/>
    </location>
</feature>
<evidence type="ECO:0000259" key="11">
    <source>
        <dbReference type="PROSITE" id="PS51192"/>
    </source>
</evidence>
<gene>
    <name evidence="14" type="ORF">WJX81_005722</name>
</gene>
<feature type="compositionally biased region" description="Basic and acidic residues" evidence="10">
    <location>
        <begin position="337"/>
        <end position="346"/>
    </location>
</feature>
<dbReference type="SMART" id="SM00487">
    <property type="entry name" value="DEXDc"/>
    <property type="match status" value="1"/>
</dbReference>
<evidence type="ECO:0000259" key="13">
    <source>
        <dbReference type="PROSITE" id="PS51195"/>
    </source>
</evidence>
<proteinExistence type="inferred from homology"/>
<comment type="similarity">
    <text evidence="7">Belongs to the DEAD box helicase family. DDX56/DBP9 subfamily.</text>
</comment>
<evidence type="ECO:0000256" key="8">
    <source>
        <dbReference type="ARBA" id="ARBA00047984"/>
    </source>
</evidence>
<evidence type="ECO:0000313" key="14">
    <source>
        <dbReference type="EMBL" id="KAK9842551.1"/>
    </source>
</evidence>
<feature type="compositionally biased region" description="Low complexity" evidence="10">
    <location>
        <begin position="588"/>
        <end position="600"/>
    </location>
</feature>
<feature type="region of interest" description="Disordered" evidence="10">
    <location>
        <begin position="588"/>
        <end position="667"/>
    </location>
</feature>
<dbReference type="GO" id="GO:0003724">
    <property type="term" value="F:RNA helicase activity"/>
    <property type="evidence" value="ECO:0007669"/>
    <property type="project" value="UniProtKB-EC"/>
</dbReference>
<feature type="compositionally biased region" description="Low complexity" evidence="10">
    <location>
        <begin position="362"/>
        <end position="371"/>
    </location>
</feature>
<evidence type="ECO:0000256" key="10">
    <source>
        <dbReference type="SAM" id="MobiDB-lite"/>
    </source>
</evidence>
<dbReference type="InterPro" id="IPR014014">
    <property type="entry name" value="RNA_helicase_DEAD_Q_motif"/>
</dbReference>
<dbReference type="InterPro" id="IPR011545">
    <property type="entry name" value="DEAD/DEAH_box_helicase_dom"/>
</dbReference>
<keyword evidence="15" id="KW-1185">Reference proteome</keyword>
<dbReference type="Pfam" id="PF00271">
    <property type="entry name" value="Helicase_C"/>
    <property type="match status" value="1"/>
</dbReference>
<organism evidence="14 15">
    <name type="scientific">Elliptochloris bilobata</name>
    <dbReference type="NCBI Taxonomy" id="381761"/>
    <lineage>
        <taxon>Eukaryota</taxon>
        <taxon>Viridiplantae</taxon>
        <taxon>Chlorophyta</taxon>
        <taxon>core chlorophytes</taxon>
        <taxon>Trebouxiophyceae</taxon>
        <taxon>Trebouxiophyceae incertae sedis</taxon>
        <taxon>Elliptochloris clade</taxon>
        <taxon>Elliptochloris</taxon>
    </lineage>
</organism>
<feature type="domain" description="DEAD-box RNA helicase Q" evidence="13">
    <location>
        <begin position="2"/>
        <end position="30"/>
    </location>
</feature>
<feature type="domain" description="Helicase C-terminal" evidence="12">
    <location>
        <begin position="267"/>
        <end position="481"/>
    </location>
</feature>
<comment type="caution">
    <text evidence="14">The sequence shown here is derived from an EMBL/GenBank/DDBJ whole genome shotgun (WGS) entry which is preliminary data.</text>
</comment>
<dbReference type="GO" id="GO:0003723">
    <property type="term" value="F:RNA binding"/>
    <property type="evidence" value="ECO:0007669"/>
    <property type="project" value="UniProtKB-KW"/>
</dbReference>
<comment type="catalytic activity">
    <reaction evidence="8">
        <text>ATP + H2O = ADP + phosphate + H(+)</text>
        <dbReference type="Rhea" id="RHEA:13065"/>
        <dbReference type="ChEBI" id="CHEBI:15377"/>
        <dbReference type="ChEBI" id="CHEBI:15378"/>
        <dbReference type="ChEBI" id="CHEBI:30616"/>
        <dbReference type="ChEBI" id="CHEBI:43474"/>
        <dbReference type="ChEBI" id="CHEBI:456216"/>
        <dbReference type="EC" id="3.6.4.13"/>
    </reaction>
</comment>
<dbReference type="PROSITE" id="PS51194">
    <property type="entry name" value="HELICASE_CTER"/>
    <property type="match status" value="1"/>
</dbReference>
<dbReference type="InterPro" id="IPR014001">
    <property type="entry name" value="Helicase_ATP-bd"/>
</dbReference>
<dbReference type="GO" id="GO:0005524">
    <property type="term" value="F:ATP binding"/>
    <property type="evidence" value="ECO:0007669"/>
    <property type="project" value="UniProtKB-KW"/>
</dbReference>
<keyword evidence="3" id="KW-0378">Hydrolase</keyword>
<keyword evidence="5" id="KW-0067">ATP-binding</keyword>
<dbReference type="SMART" id="SM00490">
    <property type="entry name" value="HELICc"/>
    <property type="match status" value="1"/>
</dbReference>
<evidence type="ECO:0000256" key="4">
    <source>
        <dbReference type="ARBA" id="ARBA00022806"/>
    </source>
</evidence>
<evidence type="ECO:0000256" key="7">
    <source>
        <dbReference type="ARBA" id="ARBA00038041"/>
    </source>
</evidence>
<feature type="short sequence motif" description="Q motif" evidence="9">
    <location>
        <begin position="2"/>
        <end position="30"/>
    </location>
</feature>
<dbReference type="Proteomes" id="UP001445335">
    <property type="component" value="Unassembled WGS sequence"/>
</dbReference>
<protein>
    <recommendedName>
        <fullName evidence="1">RNA helicase</fullName>
        <ecNumber evidence="1">3.6.4.13</ecNumber>
    </recommendedName>
</protein>
<dbReference type="PROSITE" id="PS51195">
    <property type="entry name" value="Q_MOTIF"/>
    <property type="match status" value="1"/>
</dbReference>
<dbReference type="CDD" id="cd18787">
    <property type="entry name" value="SF2_C_DEAD"/>
    <property type="match status" value="1"/>
</dbReference>
<keyword evidence="2" id="KW-0547">Nucleotide-binding</keyword>
<accession>A0AAW1S8Z4</accession>
<dbReference type="PANTHER" id="PTHR47959:SF21">
    <property type="entry name" value="DEAD-BOX HELICASE 56"/>
    <property type="match status" value="1"/>
</dbReference>
<dbReference type="AlphaFoldDB" id="A0AAW1S8Z4"/>
<feature type="region of interest" description="Disordered" evidence="10">
    <location>
        <begin position="337"/>
        <end position="396"/>
    </location>
</feature>
<dbReference type="EC" id="3.6.4.13" evidence="1"/>
<keyword evidence="4" id="KW-0347">Helicase</keyword>
<evidence type="ECO:0000256" key="6">
    <source>
        <dbReference type="ARBA" id="ARBA00022884"/>
    </source>
</evidence>
<dbReference type="Gene3D" id="3.40.50.300">
    <property type="entry name" value="P-loop containing nucleotide triphosphate hydrolases"/>
    <property type="match status" value="2"/>
</dbReference>
<evidence type="ECO:0000259" key="12">
    <source>
        <dbReference type="PROSITE" id="PS51194"/>
    </source>
</evidence>
<evidence type="ECO:0000256" key="5">
    <source>
        <dbReference type="ARBA" id="ARBA00022840"/>
    </source>
</evidence>
<dbReference type="PROSITE" id="PS51192">
    <property type="entry name" value="HELICASE_ATP_BIND_1"/>
    <property type="match status" value="1"/>
</dbReference>
<evidence type="ECO:0000256" key="9">
    <source>
        <dbReference type="PROSITE-ProRule" id="PRU00552"/>
    </source>
</evidence>
<reference evidence="14 15" key="1">
    <citation type="journal article" date="2024" name="Nat. Commun.">
        <title>Phylogenomics reveals the evolutionary origins of lichenization in chlorophyte algae.</title>
        <authorList>
            <person name="Puginier C."/>
            <person name="Libourel C."/>
            <person name="Otte J."/>
            <person name="Skaloud P."/>
            <person name="Haon M."/>
            <person name="Grisel S."/>
            <person name="Petersen M."/>
            <person name="Berrin J.G."/>
            <person name="Delaux P.M."/>
            <person name="Dal Grande F."/>
            <person name="Keller J."/>
        </authorList>
    </citation>
    <scope>NUCLEOTIDE SEQUENCE [LARGE SCALE GENOMIC DNA]</scope>
    <source>
        <strain evidence="14 15">SAG 245.80</strain>
    </source>
</reference>
<keyword evidence="6" id="KW-0694">RNA-binding</keyword>
<name>A0AAW1S8Z4_9CHLO</name>
<dbReference type="EMBL" id="JALJOU010000007">
    <property type="protein sequence ID" value="KAK9842551.1"/>
    <property type="molecule type" value="Genomic_DNA"/>
</dbReference>
<dbReference type="SUPFAM" id="SSF52540">
    <property type="entry name" value="P-loop containing nucleoside triphosphate hydrolases"/>
    <property type="match status" value="2"/>
</dbReference>
<dbReference type="GO" id="GO:0016787">
    <property type="term" value="F:hydrolase activity"/>
    <property type="evidence" value="ECO:0007669"/>
    <property type="project" value="UniProtKB-KW"/>
</dbReference>